<dbReference type="HOGENOM" id="CLU_2939438_0_0_10"/>
<comment type="caution">
    <text evidence="1">The sequence shown here is derived from an EMBL/GenBank/DDBJ whole genome shotgun (WGS) entry which is preliminary data.</text>
</comment>
<dbReference type="EMBL" id="ACHB01000060">
    <property type="protein sequence ID" value="EEI91900.1"/>
    <property type="molecule type" value="Genomic_DNA"/>
</dbReference>
<name>C2FYR5_SPHSI</name>
<dbReference type="AlphaFoldDB" id="C2FYR5"/>
<evidence type="ECO:0000313" key="1">
    <source>
        <dbReference type="EMBL" id="EEI91900.1"/>
    </source>
</evidence>
<reference evidence="1 2" key="1">
    <citation type="submission" date="2009-01" db="EMBL/GenBank/DDBJ databases">
        <authorList>
            <person name="Qin X."/>
            <person name="Bachman B."/>
            <person name="Battles P."/>
            <person name="Bell A."/>
            <person name="Bess C."/>
            <person name="Bickham C."/>
            <person name="Chaboub L."/>
            <person name="Chen D."/>
            <person name="Coyle M."/>
            <person name="Deiros D.R."/>
            <person name="Dinh H."/>
            <person name="Forbes L."/>
            <person name="Fowler G."/>
            <person name="Francisco L."/>
            <person name="Fu Q."/>
            <person name="Gubbala S."/>
            <person name="Hale W."/>
            <person name="Han Y."/>
            <person name="Hemphill L."/>
            <person name="Highlander S.K."/>
            <person name="Hirani K."/>
            <person name="Hogues M."/>
            <person name="Jackson L."/>
            <person name="Jakkamsetti A."/>
            <person name="Javaid M."/>
            <person name="Jiang H."/>
            <person name="Korchina V."/>
            <person name="Kovar C."/>
            <person name="Lara F."/>
            <person name="Lee S."/>
            <person name="Mata R."/>
            <person name="Mathew T."/>
            <person name="Moen C."/>
            <person name="Morales K."/>
            <person name="Munidasa M."/>
            <person name="Nazareth L."/>
            <person name="Ngo R."/>
            <person name="Nguyen L."/>
            <person name="Okwuonu G."/>
            <person name="Ongeri F."/>
            <person name="Patil S."/>
            <person name="Petrosino J."/>
            <person name="Pham C."/>
            <person name="Pham P."/>
            <person name="Pu L.-L."/>
            <person name="Puazo M."/>
            <person name="Raj R."/>
            <person name="Reid J."/>
            <person name="Rouhana J."/>
            <person name="Saada N."/>
            <person name="Shang Y."/>
            <person name="Simmons D."/>
            <person name="Thornton R."/>
            <person name="Warren J."/>
            <person name="Weissenberger G."/>
            <person name="Zhang J."/>
            <person name="Zhang L."/>
            <person name="Zhou C."/>
            <person name="Zhu D."/>
            <person name="Muzny D."/>
            <person name="Worley K."/>
            <person name="Gibbs R."/>
        </authorList>
    </citation>
    <scope>NUCLEOTIDE SEQUENCE [LARGE SCALE GENOMIC DNA]</scope>
    <source>
        <strain evidence="1 2">ATCC 33300</strain>
    </source>
</reference>
<protein>
    <submittedName>
        <fullName evidence="1">Uncharacterized protein</fullName>
    </submittedName>
</protein>
<accession>C2FYR5</accession>
<evidence type="ECO:0000313" key="2">
    <source>
        <dbReference type="Proteomes" id="UP000006241"/>
    </source>
</evidence>
<proteinExistence type="predicted"/>
<gene>
    <name evidence="1" type="ORF">HMPREF0765_2471</name>
</gene>
<sequence>MIDKGSSSACKEEALLSGKIKFNIPDESFKCCTDGLFILLIVRNELIMNKKVFYLSRKIN</sequence>
<dbReference type="Proteomes" id="UP000006241">
    <property type="component" value="Unassembled WGS sequence"/>
</dbReference>
<organism evidence="1 2">
    <name type="scientific">Sphingobacterium spiritivorum ATCC 33300</name>
    <dbReference type="NCBI Taxonomy" id="525372"/>
    <lineage>
        <taxon>Bacteria</taxon>
        <taxon>Pseudomonadati</taxon>
        <taxon>Bacteroidota</taxon>
        <taxon>Sphingobacteriia</taxon>
        <taxon>Sphingobacteriales</taxon>
        <taxon>Sphingobacteriaceae</taxon>
        <taxon>Sphingobacterium</taxon>
    </lineage>
</organism>